<dbReference type="Proteomes" id="UP000064939">
    <property type="component" value="Chromosome"/>
</dbReference>
<dbReference type="InterPro" id="IPR050228">
    <property type="entry name" value="Carboxylesterase_BioH"/>
</dbReference>
<dbReference type="PIRSF" id="PIRSF037442">
    <property type="entry name" value="UCP037442_abhydr"/>
    <property type="match status" value="1"/>
</dbReference>
<keyword evidence="3" id="KW-1185">Reference proteome</keyword>
<dbReference type="GO" id="GO:0016787">
    <property type="term" value="F:hydrolase activity"/>
    <property type="evidence" value="ECO:0007669"/>
    <property type="project" value="UniProtKB-KW"/>
</dbReference>
<protein>
    <submittedName>
        <fullName evidence="2">Alpha/beta hydrolase</fullName>
    </submittedName>
</protein>
<dbReference type="InterPro" id="IPR017208">
    <property type="entry name" value="UCP037442_abhydr"/>
</dbReference>
<evidence type="ECO:0000259" key="1">
    <source>
        <dbReference type="Pfam" id="PF12146"/>
    </source>
</evidence>
<dbReference type="Gene3D" id="3.40.50.1820">
    <property type="entry name" value="alpha/beta hydrolase"/>
    <property type="match status" value="1"/>
</dbReference>
<dbReference type="Pfam" id="PF12146">
    <property type="entry name" value="Hydrolase_4"/>
    <property type="match status" value="1"/>
</dbReference>
<dbReference type="SUPFAM" id="SSF53474">
    <property type="entry name" value="alpha/beta-Hydrolases"/>
    <property type="match status" value="1"/>
</dbReference>
<keyword evidence="2" id="KW-0378">Hydrolase</keyword>
<dbReference type="PANTHER" id="PTHR43194">
    <property type="entry name" value="HYDROLASE ALPHA/BETA FOLD FAMILY"/>
    <property type="match status" value="1"/>
</dbReference>
<dbReference type="InterPro" id="IPR029058">
    <property type="entry name" value="AB_hydrolase_fold"/>
</dbReference>
<gene>
    <name evidence="2" type="ORF">AOY20_12250</name>
</gene>
<sequence length="288" mass="32079">MENHQSIEIICSDNYSIFGIFYPSQNQIKHNTPILIAPATGITTDFYHSFATWLSTQGFNVLSFDFRGIGKSLHCPLKDSEANILQWAQLDLPAAIDKLLSLTDAEKVILLGHSAGGQLTGIIPHYQKIAKIIAVSGSSGHIKGLKGRTKILAPIMFQGIFTVARYTLGYGPTKAIGMGENLPKNVAKQWAEFCKKPGYVINALGKSLKEEQNFHKNITQPIIAIWASDDEIATKTNVDDLLRLYPNAPKTIIELNPKTFKQSRIGHMLMFKSTHKNIWPTIEEQLYN</sequence>
<dbReference type="InterPro" id="IPR022742">
    <property type="entry name" value="Hydrolase_4"/>
</dbReference>
<dbReference type="STRING" id="1324350.AOY20_12250"/>
<accession>A0A0N9VXY9</accession>
<evidence type="ECO:0000313" key="2">
    <source>
        <dbReference type="EMBL" id="ALH96246.1"/>
    </source>
</evidence>
<dbReference type="OrthoDB" id="9785076at2"/>
<evidence type="ECO:0000313" key="3">
    <source>
        <dbReference type="Proteomes" id="UP000064939"/>
    </source>
</evidence>
<dbReference type="EMBL" id="CP012808">
    <property type="protein sequence ID" value="ALH96246.1"/>
    <property type="molecule type" value="Genomic_DNA"/>
</dbReference>
<dbReference type="PANTHER" id="PTHR43194:SF2">
    <property type="entry name" value="PEROXISOMAL MEMBRANE PROTEIN LPX1"/>
    <property type="match status" value="1"/>
</dbReference>
<organism evidence="2 3">
    <name type="scientific">Acinetobacter equi</name>
    <dbReference type="NCBI Taxonomy" id="1324350"/>
    <lineage>
        <taxon>Bacteria</taxon>
        <taxon>Pseudomonadati</taxon>
        <taxon>Pseudomonadota</taxon>
        <taxon>Gammaproteobacteria</taxon>
        <taxon>Moraxellales</taxon>
        <taxon>Moraxellaceae</taxon>
        <taxon>Acinetobacter</taxon>
    </lineage>
</organism>
<dbReference type="RefSeq" id="WP_054582129.1">
    <property type="nucleotide sequence ID" value="NZ_CP012808.1"/>
</dbReference>
<feature type="domain" description="Serine aminopeptidase S33" evidence="1">
    <location>
        <begin position="41"/>
        <end position="248"/>
    </location>
</feature>
<dbReference type="KEGG" id="aei:AOY20_12250"/>
<name>A0A0N9VXY9_9GAMM</name>
<dbReference type="AlphaFoldDB" id="A0A0N9VXY9"/>
<reference evidence="2 3" key="1">
    <citation type="journal article" date="2015" name="Int. J. Syst. Evol. Microbiol.">
        <title>Acinetobacter equi sp. nov. isolated from horse faeces.</title>
        <authorList>
            <person name="Poppel M.T."/>
            <person name="Skiebe E."/>
            <person name="Laue M."/>
            <person name="Bergmann H."/>
            <person name="Ebersberger I."/>
            <person name="Garn T."/>
            <person name="Fruth A."/>
            <person name="Baumgardt S."/>
            <person name="Busse H.J."/>
            <person name="Wilharm G."/>
        </authorList>
    </citation>
    <scope>NUCLEOTIDE SEQUENCE [LARGE SCALE GENOMIC DNA]</scope>
    <source>
        <strain evidence="2 3">114</strain>
    </source>
</reference>
<proteinExistence type="predicted"/>